<protein>
    <submittedName>
        <fullName evidence="2">Glycosyltransferase family 2 protein</fullName>
    </submittedName>
</protein>
<dbReference type="KEGG" id="hdh:G5B40_12525"/>
<dbReference type="EMBL" id="CP049056">
    <property type="protein sequence ID" value="QIE56211.1"/>
    <property type="molecule type" value="Genomic_DNA"/>
</dbReference>
<dbReference type="InterPro" id="IPR029044">
    <property type="entry name" value="Nucleotide-diphossugar_trans"/>
</dbReference>
<keyword evidence="3" id="KW-1185">Reference proteome</keyword>
<dbReference type="InterPro" id="IPR027417">
    <property type="entry name" value="P-loop_NTPase"/>
</dbReference>
<gene>
    <name evidence="2" type="ORF">G5B40_12525</name>
</gene>
<keyword evidence="2" id="KW-0808">Transferase</keyword>
<evidence type="ECO:0000313" key="2">
    <source>
        <dbReference type="EMBL" id="QIE56211.1"/>
    </source>
</evidence>
<accession>A0A7L5BXQ2</accession>
<dbReference type="SUPFAM" id="SSF52540">
    <property type="entry name" value="P-loop containing nucleoside triphosphate hydrolases"/>
    <property type="match status" value="1"/>
</dbReference>
<dbReference type="GO" id="GO:0016740">
    <property type="term" value="F:transferase activity"/>
    <property type="evidence" value="ECO:0007669"/>
    <property type="project" value="UniProtKB-KW"/>
</dbReference>
<dbReference type="Proteomes" id="UP000503336">
    <property type="component" value="Chromosome"/>
</dbReference>
<dbReference type="InterPro" id="IPR001173">
    <property type="entry name" value="Glyco_trans_2-like"/>
</dbReference>
<evidence type="ECO:0000259" key="1">
    <source>
        <dbReference type="Pfam" id="PF00535"/>
    </source>
</evidence>
<feature type="domain" description="Glycosyltransferase 2-like" evidence="1">
    <location>
        <begin position="8"/>
        <end position="119"/>
    </location>
</feature>
<dbReference type="RefSeq" id="WP_165099147.1">
    <property type="nucleotide sequence ID" value="NZ_CP049056.1"/>
</dbReference>
<dbReference type="CDD" id="cd00761">
    <property type="entry name" value="Glyco_tranf_GTA_type"/>
    <property type="match status" value="1"/>
</dbReference>
<dbReference type="PANTHER" id="PTHR43685:SF2">
    <property type="entry name" value="GLYCOSYLTRANSFERASE 2-LIKE DOMAIN-CONTAINING PROTEIN"/>
    <property type="match status" value="1"/>
</dbReference>
<dbReference type="AlphaFoldDB" id="A0A7L5BXQ2"/>
<dbReference type="PANTHER" id="PTHR43685">
    <property type="entry name" value="GLYCOSYLTRANSFERASE"/>
    <property type="match status" value="1"/>
</dbReference>
<reference evidence="2 3" key="1">
    <citation type="submission" date="2020-02" db="EMBL/GenBank/DDBJ databases">
        <title>complete genome sequence of Rhodobacteraceae bacterium.</title>
        <authorList>
            <person name="Park J."/>
            <person name="Kim Y.-S."/>
            <person name="Kim K.-H."/>
        </authorList>
    </citation>
    <scope>NUCLEOTIDE SEQUENCE [LARGE SCALE GENOMIC DNA]</scope>
    <source>
        <strain evidence="2 3">RR4-56</strain>
    </source>
</reference>
<dbReference type="Gene3D" id="3.90.550.10">
    <property type="entry name" value="Spore Coat Polysaccharide Biosynthesis Protein SpsA, Chain A"/>
    <property type="match status" value="1"/>
</dbReference>
<proteinExistence type="predicted"/>
<dbReference type="InterPro" id="IPR050834">
    <property type="entry name" value="Glycosyltransf_2"/>
</dbReference>
<evidence type="ECO:0000313" key="3">
    <source>
        <dbReference type="Proteomes" id="UP000503336"/>
    </source>
</evidence>
<dbReference type="SUPFAM" id="SSF53448">
    <property type="entry name" value="Nucleotide-diphospho-sugar transferases"/>
    <property type="match status" value="1"/>
</dbReference>
<sequence length="719" mass="79113">MTAARSLSVVIPFYRDEVYLEAAVTSAVAQPIDDLEVIVVNDNPGPSSAAFLSGIAARHPIRVIAHAENRGLAAARNTGIDAAEKEFVTFIDADDVFIAGALAKNLAFAARSGADLTHAPTLLLPVDRLHPIPLRRDELLFGRRNSGATFEEAPEAQYIVSSWSSIYRRDFLVGRGVRFDEAQRRFEDRLFVLEAVFSAKKIAFSDIPARIWRRRLGSITTGEREIEDVAMQLDLLTKCVARARAYAGAEGDRSMALQRELHHSICRVIWEVRALDHDPRQSPALDGARARLTAAISGLKLRRKVFADLPTMKISPLDKSTRNHGPVSRAKLMSAYDMVAAGRWDALYDWRRAQVLKPAIAATGPTMDMELILHIGLHKTGSTYLQRVLERDSERLKALGLLVPETGFLKAVADNRRGAATPGHVGFFGAIRSGDGAIFERLRAECVASGCSRVLISAENLSLPFHGAADRAFLMRRAAAGFGFLPRRQVIAVFRRPDEYVERYWREHVFLATGWARRTAEEFAAELGPQMADLTCLTADWRKFANGALELIGYETVEGASLLERFYAALGVPPPPDPPEGVIYPSPRAEQAIAGRMIALARLDKRAQADAFAEFLAATAALPAIRGLMAIPAEARLRLIERFEERSAPLLRSIGVAPPIEGWRRDVEAAPAPEAFHPGYLEAALRATANAPTGGFTPTEPPLSRRLYRLGRGVIDRFR</sequence>
<dbReference type="Pfam" id="PF00535">
    <property type="entry name" value="Glycos_transf_2"/>
    <property type="match status" value="1"/>
</dbReference>
<organism evidence="2 3">
    <name type="scientific">Pikeienuella piscinae</name>
    <dbReference type="NCBI Taxonomy" id="2748098"/>
    <lineage>
        <taxon>Bacteria</taxon>
        <taxon>Pseudomonadati</taxon>
        <taxon>Pseudomonadota</taxon>
        <taxon>Alphaproteobacteria</taxon>
        <taxon>Rhodobacterales</taxon>
        <taxon>Paracoccaceae</taxon>
        <taxon>Pikeienuella</taxon>
    </lineage>
</organism>
<name>A0A7L5BXQ2_9RHOB</name>